<dbReference type="Proteomes" id="UP000078572">
    <property type="component" value="Chromosome 2"/>
</dbReference>
<feature type="domain" description="7TM-DISM receptor extracellular" evidence="1">
    <location>
        <begin position="2"/>
        <end position="51"/>
    </location>
</feature>
<organism evidence="2 3">
    <name type="scientific">Ralstonia insidiosa</name>
    <dbReference type="NCBI Taxonomy" id="190721"/>
    <lineage>
        <taxon>Bacteria</taxon>
        <taxon>Pseudomonadati</taxon>
        <taxon>Pseudomonadota</taxon>
        <taxon>Betaproteobacteria</taxon>
        <taxon>Burkholderiales</taxon>
        <taxon>Burkholderiaceae</taxon>
        <taxon>Ralstonia</taxon>
    </lineage>
</organism>
<name>A0A192A4H1_9RALS</name>
<accession>A0A192A4H1</accession>
<gene>
    <name evidence="2" type="ORF">A9Y76_21910</name>
</gene>
<dbReference type="RefSeq" id="WP_064807584.1">
    <property type="nucleotide sequence ID" value="NZ_CP016023.1"/>
</dbReference>
<sequence>MLEYTTGRRDLEAAMAKPNWQHVPGGNLNLGYTAPSVWLRGSPYNCSAHAITRKVQQLASLGDLAELTKLCS</sequence>
<evidence type="ECO:0000259" key="1">
    <source>
        <dbReference type="Pfam" id="PF07696"/>
    </source>
</evidence>
<dbReference type="GeneID" id="61528699"/>
<proteinExistence type="predicted"/>
<dbReference type="InterPro" id="IPR011622">
    <property type="entry name" value="7TMR_DISM_rcpt_extracell_dom2"/>
</dbReference>
<protein>
    <recommendedName>
        <fullName evidence="1">7TM-DISM receptor extracellular domain-containing protein</fullName>
    </recommendedName>
</protein>
<dbReference type="EMBL" id="CP016023">
    <property type="protein sequence ID" value="ANJ75182.1"/>
    <property type="molecule type" value="Genomic_DNA"/>
</dbReference>
<evidence type="ECO:0000313" key="2">
    <source>
        <dbReference type="EMBL" id="ANJ75182.1"/>
    </source>
</evidence>
<reference evidence="3" key="1">
    <citation type="submission" date="2016-06" db="EMBL/GenBank/DDBJ databases">
        <authorList>
            <person name="Xu Y."/>
            <person name="Nagy A."/>
            <person name="Yan X."/>
            <person name="Kim S.W."/>
            <person name="Haley B."/>
            <person name="Liu N.T."/>
            <person name="Nou X."/>
        </authorList>
    </citation>
    <scope>NUCLEOTIDE SEQUENCE [LARGE SCALE GENOMIC DNA]</scope>
    <source>
        <strain evidence="3">ATCC 49129</strain>
    </source>
</reference>
<evidence type="ECO:0000313" key="3">
    <source>
        <dbReference type="Proteomes" id="UP000078572"/>
    </source>
</evidence>
<dbReference type="Pfam" id="PF07696">
    <property type="entry name" value="7TMR-DISMED2"/>
    <property type="match status" value="1"/>
</dbReference>
<dbReference type="AlphaFoldDB" id="A0A192A4H1"/>
<keyword evidence="3" id="KW-1185">Reference proteome</keyword>